<feature type="region of interest" description="Disordered" evidence="6">
    <location>
        <begin position="529"/>
        <end position="567"/>
    </location>
</feature>
<keyword evidence="7" id="KW-1133">Transmembrane helix</keyword>
<dbReference type="AlphaFoldDB" id="A0A6B0SDQ1"/>
<feature type="signal peptide" evidence="8">
    <location>
        <begin position="1"/>
        <end position="29"/>
    </location>
</feature>
<dbReference type="SMART" id="SM00408">
    <property type="entry name" value="IGc2"/>
    <property type="match status" value="4"/>
</dbReference>
<dbReference type="Pfam" id="PF13927">
    <property type="entry name" value="Ig_3"/>
    <property type="match status" value="4"/>
</dbReference>
<dbReference type="Pfam" id="PF03501">
    <property type="entry name" value="S10_plectin"/>
    <property type="match status" value="1"/>
</dbReference>
<proteinExistence type="inferred from homology"/>
<dbReference type="EMBL" id="VBQZ03000181">
    <property type="protein sequence ID" value="MXQ97103.1"/>
    <property type="molecule type" value="Genomic_DNA"/>
</dbReference>
<evidence type="ECO:0000313" key="10">
    <source>
        <dbReference type="EMBL" id="MXQ97103.1"/>
    </source>
</evidence>
<sequence length="725" mass="79802">MESPELRGHRWAGILLSASLLTVWSLAAAAQISRDAVIQSEEDIVPSTFGAPWLPQTHESLAKPTISVSQGTVIEHRENVTFYCDTPDVNITIHWVFNHQPLPSHERIQLSTDGKTLTILSVQRKDAGTYQCEAWGDLQMKSSDPTYLIVYYGPDSVTIKVEPGVPNGDTVEVMEGSSVTFSAETESYPQASYSWFFSNDSKPITWSLFFNMSNVTIPAVSKEHEGTYACLVSNAAAQKSLRDAVKVRVLERVTKPYVMAPNRTLVEDTSSVVLTCQTTHEGVGVRWFLGDQLLQSSEHLAPNNRDLIIHGLRRNDTGPYACEVWNWGSQARSEPLKLNISYGPDRMYFTSGSETLADTTVSAELNSRLTLRCWAESQPDAEFNWTHDNTSVYKGEQLVIEALTWKHQGNYSCTASNSVTLLTCSASVMVSVIGHRSSLSVGAIVGITVGILAIVALAIGLGCFIHTGNAEGLSRRTTEDTAYENMTPTSEEGHPEELGRSWPMPVYANAPAIEGQIPVKKMLPVDPPEQLYEQLSPPTSHSRYSHGPRKPSSNPLVPTPQKENAESNYEEGMMVAKKDVHMPYHPELADKNVPNLHVLKAMQSLKSRGYVKEQFAWRHFYSPCCLNAAQKLGRAHSHPSAANSVFTPGCCVATSRVHPEYEAGNTPQLPPAPPRLLGIVVPARRVQTHFRVRAEVQPLSRARTLAIYVHLGPLAVKPSGLVDAD</sequence>
<feature type="domain" description="Ig-like" evidence="9">
    <location>
        <begin position="344"/>
        <end position="429"/>
    </location>
</feature>
<comment type="similarity">
    <text evidence="5">Belongs to the immunoglobulin superfamily. CEA family.</text>
</comment>
<dbReference type="GO" id="GO:0007157">
    <property type="term" value="P:heterophilic cell-cell adhesion via plasma membrane cell adhesion molecules"/>
    <property type="evidence" value="ECO:0007669"/>
    <property type="project" value="TreeGrafter"/>
</dbReference>
<evidence type="ECO:0000256" key="6">
    <source>
        <dbReference type="SAM" id="MobiDB-lite"/>
    </source>
</evidence>
<dbReference type="Gene3D" id="1.10.10.10">
    <property type="entry name" value="Winged helix-like DNA-binding domain superfamily/Winged helix DNA-binding domain"/>
    <property type="match status" value="1"/>
</dbReference>
<evidence type="ECO:0000256" key="1">
    <source>
        <dbReference type="ARBA" id="ARBA00022729"/>
    </source>
</evidence>
<dbReference type="SUPFAM" id="SSF48726">
    <property type="entry name" value="Immunoglobulin"/>
    <property type="match status" value="4"/>
</dbReference>
<reference evidence="10" key="1">
    <citation type="submission" date="2019-10" db="EMBL/GenBank/DDBJ databases">
        <title>The sequence and de novo assembly of the wild yak genome.</title>
        <authorList>
            <person name="Liu Y."/>
        </authorList>
    </citation>
    <scope>NUCLEOTIDE SEQUENCE [LARGE SCALE GENOMIC DNA]</scope>
    <source>
        <strain evidence="10">WY2019</strain>
    </source>
</reference>
<dbReference type="InterPro" id="IPR003598">
    <property type="entry name" value="Ig_sub2"/>
</dbReference>
<feature type="transmembrane region" description="Helical" evidence="7">
    <location>
        <begin position="439"/>
        <end position="465"/>
    </location>
</feature>
<accession>A0A6B0SDQ1</accession>
<keyword evidence="4" id="KW-0393">Immunoglobulin domain</keyword>
<feature type="chain" id="PRO_5025375108" description="Ig-like domain-containing protein" evidence="8">
    <location>
        <begin position="30"/>
        <end position="725"/>
    </location>
</feature>
<evidence type="ECO:0000313" key="11">
    <source>
        <dbReference type="Proteomes" id="UP000322234"/>
    </source>
</evidence>
<evidence type="ECO:0000256" key="3">
    <source>
        <dbReference type="ARBA" id="ARBA00023180"/>
    </source>
</evidence>
<dbReference type="PANTHER" id="PTHR44337">
    <property type="entry name" value="CARCINOEMBRYONIC ANTIGEN-RELATED CELL ADHESION MOLECULE 8"/>
    <property type="match status" value="1"/>
</dbReference>
<evidence type="ECO:0000256" key="7">
    <source>
        <dbReference type="SAM" id="Phobius"/>
    </source>
</evidence>
<name>A0A6B0SDQ1_9CETA</name>
<dbReference type="InterPro" id="IPR036388">
    <property type="entry name" value="WH-like_DNA-bd_sf"/>
</dbReference>
<feature type="domain" description="Ig-like" evidence="9">
    <location>
        <begin position="55"/>
        <end position="134"/>
    </location>
</feature>
<dbReference type="InterPro" id="IPR036179">
    <property type="entry name" value="Ig-like_dom_sf"/>
</dbReference>
<dbReference type="GO" id="GO:0009986">
    <property type="term" value="C:cell surface"/>
    <property type="evidence" value="ECO:0007669"/>
    <property type="project" value="TreeGrafter"/>
</dbReference>
<evidence type="ECO:0000259" key="9">
    <source>
        <dbReference type="PROSITE" id="PS50835"/>
    </source>
</evidence>
<keyword evidence="3" id="KW-0325">Glycoprotein</keyword>
<keyword evidence="7" id="KW-0812">Transmembrane</keyword>
<dbReference type="FunFam" id="2.60.40.10:FF:000244">
    <property type="entry name" value="carcinoembryonic antigen-related cell adhesion molecule 16"/>
    <property type="match status" value="2"/>
</dbReference>
<protein>
    <recommendedName>
        <fullName evidence="9">Ig-like domain-containing protein</fullName>
    </recommendedName>
</protein>
<evidence type="ECO:0000256" key="8">
    <source>
        <dbReference type="SAM" id="SignalP"/>
    </source>
</evidence>
<dbReference type="Gene3D" id="2.60.40.10">
    <property type="entry name" value="Immunoglobulins"/>
    <property type="match status" value="4"/>
</dbReference>
<evidence type="ECO:0000256" key="5">
    <source>
        <dbReference type="ARBA" id="ARBA00038222"/>
    </source>
</evidence>
<comment type="caution">
    <text evidence="10">The sequence shown here is derived from an EMBL/GenBank/DDBJ whole genome shotgun (WGS) entry which is preliminary data.</text>
</comment>
<dbReference type="InterPro" id="IPR003599">
    <property type="entry name" value="Ig_sub"/>
</dbReference>
<evidence type="ECO:0000256" key="2">
    <source>
        <dbReference type="ARBA" id="ARBA00023157"/>
    </source>
</evidence>
<keyword evidence="7" id="KW-0472">Membrane</keyword>
<dbReference type="InterPro" id="IPR013783">
    <property type="entry name" value="Ig-like_fold"/>
</dbReference>
<dbReference type="SMART" id="SM00409">
    <property type="entry name" value="IG"/>
    <property type="match status" value="4"/>
</dbReference>
<dbReference type="PANTHER" id="PTHR44337:SF20">
    <property type="entry name" value="CARCINOEMBRYONIC ANTIGEN-RELATED CELL ADHESION MOLECULE 5-RELATED"/>
    <property type="match status" value="1"/>
</dbReference>
<gene>
    <name evidence="10" type="ORF">E5288_WYG016518</name>
</gene>
<dbReference type="InterPro" id="IPR007110">
    <property type="entry name" value="Ig-like_dom"/>
</dbReference>
<dbReference type="InterPro" id="IPR005326">
    <property type="entry name" value="Plectin_eS10_N"/>
</dbReference>
<dbReference type="PROSITE" id="PS50835">
    <property type="entry name" value="IG_LIKE"/>
    <property type="match status" value="4"/>
</dbReference>
<dbReference type="Proteomes" id="UP000322234">
    <property type="component" value="Unassembled WGS sequence"/>
</dbReference>
<organism evidence="10 11">
    <name type="scientific">Bos mutus</name>
    <name type="common">wild yak</name>
    <dbReference type="NCBI Taxonomy" id="72004"/>
    <lineage>
        <taxon>Eukaryota</taxon>
        <taxon>Metazoa</taxon>
        <taxon>Chordata</taxon>
        <taxon>Craniata</taxon>
        <taxon>Vertebrata</taxon>
        <taxon>Euteleostomi</taxon>
        <taxon>Mammalia</taxon>
        <taxon>Eutheria</taxon>
        <taxon>Laurasiatheria</taxon>
        <taxon>Artiodactyla</taxon>
        <taxon>Ruminantia</taxon>
        <taxon>Pecora</taxon>
        <taxon>Bovidae</taxon>
        <taxon>Bovinae</taxon>
        <taxon>Bos</taxon>
    </lineage>
</organism>
<keyword evidence="1 8" id="KW-0732">Signal</keyword>
<dbReference type="InterPro" id="IPR052598">
    <property type="entry name" value="IgSF_CEA-related"/>
</dbReference>
<keyword evidence="2" id="KW-1015">Disulfide bond</keyword>
<feature type="domain" description="Ig-like" evidence="9">
    <location>
        <begin position="154"/>
        <end position="242"/>
    </location>
</feature>
<evidence type="ECO:0000256" key="4">
    <source>
        <dbReference type="ARBA" id="ARBA00023319"/>
    </source>
</evidence>
<keyword evidence="11" id="KW-1185">Reference proteome</keyword>
<feature type="domain" description="Ig-like" evidence="9">
    <location>
        <begin position="256"/>
        <end position="339"/>
    </location>
</feature>